<keyword evidence="5 10" id="KW-0808">Transferase</keyword>
<evidence type="ECO:0000259" key="9">
    <source>
        <dbReference type="Pfam" id="PF01035"/>
    </source>
</evidence>
<comment type="caution">
    <text evidence="10">The sequence shown here is derived from an EMBL/GenBank/DDBJ whole genome shotgun (WGS) entry which is preliminary data.</text>
</comment>
<evidence type="ECO:0000256" key="2">
    <source>
        <dbReference type="ARBA" id="ARBA00008711"/>
    </source>
</evidence>
<evidence type="ECO:0000256" key="3">
    <source>
        <dbReference type="ARBA" id="ARBA00011918"/>
    </source>
</evidence>
<sequence length="143" mass="15996">MRNNIYSTIYWTHLSHEDWKIIVAATSNGLCYVGSQNMRKNFTIPFDFHGTTFQLDVWKALSEIPYGQTKSYSEIANQIQKPRAVRAVGSAIGANPILITVPCHRVIGKNGALTGYRGGMEMKTKLLKLEHNNALISGDLHYA</sequence>
<dbReference type="InterPro" id="IPR014048">
    <property type="entry name" value="MethylDNA_cys_MeTrfase_DNA-bd"/>
</dbReference>
<comment type="similarity">
    <text evidence="2">Belongs to the MGMT family.</text>
</comment>
<evidence type="ECO:0000256" key="4">
    <source>
        <dbReference type="ARBA" id="ARBA00022603"/>
    </source>
</evidence>
<dbReference type="CDD" id="cd06445">
    <property type="entry name" value="ATase"/>
    <property type="match status" value="1"/>
</dbReference>
<evidence type="ECO:0000256" key="8">
    <source>
        <dbReference type="ARBA" id="ARBA00049348"/>
    </source>
</evidence>
<dbReference type="InterPro" id="IPR001497">
    <property type="entry name" value="MethylDNA_cys_MeTrfase_AS"/>
</dbReference>
<dbReference type="NCBIfam" id="TIGR00589">
    <property type="entry name" value="ogt"/>
    <property type="match status" value="1"/>
</dbReference>
<dbReference type="PANTHER" id="PTHR10815:SF12">
    <property type="entry name" value="METHYLATED-DNA--PROTEIN-CYSTEINE METHYLTRANSFERASE, INDUCIBLE"/>
    <property type="match status" value="1"/>
</dbReference>
<dbReference type="AlphaFoldDB" id="A0A3D9JNX3"/>
<dbReference type="Gene3D" id="1.10.10.10">
    <property type="entry name" value="Winged helix-like DNA-binding domain superfamily/Winged helix DNA-binding domain"/>
    <property type="match status" value="1"/>
</dbReference>
<evidence type="ECO:0000313" key="10">
    <source>
        <dbReference type="EMBL" id="RED75156.1"/>
    </source>
</evidence>
<evidence type="ECO:0000256" key="1">
    <source>
        <dbReference type="ARBA" id="ARBA00001286"/>
    </source>
</evidence>
<keyword evidence="4 10" id="KW-0489">Methyltransferase</keyword>
<dbReference type="GO" id="GO:0006281">
    <property type="term" value="P:DNA repair"/>
    <property type="evidence" value="ECO:0007669"/>
    <property type="project" value="UniProtKB-KW"/>
</dbReference>
<gene>
    <name evidence="10" type="ORF">DFP98_117128</name>
</gene>
<dbReference type="Pfam" id="PF01035">
    <property type="entry name" value="DNA_binding_1"/>
    <property type="match status" value="1"/>
</dbReference>
<dbReference type="RefSeq" id="WP_116062578.1">
    <property type="nucleotide sequence ID" value="NZ_QRDZ01000017.1"/>
</dbReference>
<dbReference type="PANTHER" id="PTHR10815">
    <property type="entry name" value="METHYLATED-DNA--PROTEIN-CYSTEINE METHYLTRANSFERASE"/>
    <property type="match status" value="1"/>
</dbReference>
<dbReference type="FunFam" id="1.10.10.10:FF:000214">
    <property type="entry name" value="Methylated-DNA--protein-cysteine methyltransferase"/>
    <property type="match status" value="1"/>
</dbReference>
<dbReference type="EMBL" id="QRDZ01000017">
    <property type="protein sequence ID" value="RED75156.1"/>
    <property type="molecule type" value="Genomic_DNA"/>
</dbReference>
<dbReference type="GO" id="GO:0032259">
    <property type="term" value="P:methylation"/>
    <property type="evidence" value="ECO:0007669"/>
    <property type="project" value="UniProtKB-KW"/>
</dbReference>
<accession>A0A3D9JNX3</accession>
<keyword evidence="6" id="KW-0227">DNA damage</keyword>
<evidence type="ECO:0000256" key="6">
    <source>
        <dbReference type="ARBA" id="ARBA00022763"/>
    </source>
</evidence>
<comment type="catalytic activity">
    <reaction evidence="1">
        <text>a 4-O-methyl-thymidine in DNA + L-cysteinyl-[protein] = a thymidine in DNA + S-methyl-L-cysteinyl-[protein]</text>
        <dbReference type="Rhea" id="RHEA:53428"/>
        <dbReference type="Rhea" id="RHEA-COMP:10131"/>
        <dbReference type="Rhea" id="RHEA-COMP:10132"/>
        <dbReference type="Rhea" id="RHEA-COMP:13555"/>
        <dbReference type="Rhea" id="RHEA-COMP:13556"/>
        <dbReference type="ChEBI" id="CHEBI:29950"/>
        <dbReference type="ChEBI" id="CHEBI:82612"/>
        <dbReference type="ChEBI" id="CHEBI:137386"/>
        <dbReference type="ChEBI" id="CHEBI:137387"/>
        <dbReference type="EC" id="2.1.1.63"/>
    </reaction>
</comment>
<protein>
    <recommendedName>
        <fullName evidence="3">methylated-DNA--[protein]-cysteine S-methyltransferase</fullName>
        <ecNumber evidence="3">2.1.1.63</ecNumber>
    </recommendedName>
</protein>
<evidence type="ECO:0000256" key="7">
    <source>
        <dbReference type="ARBA" id="ARBA00023204"/>
    </source>
</evidence>
<organism evidence="10 11">
    <name type="scientific">Cohnella phaseoli</name>
    <dbReference type="NCBI Taxonomy" id="456490"/>
    <lineage>
        <taxon>Bacteria</taxon>
        <taxon>Bacillati</taxon>
        <taxon>Bacillota</taxon>
        <taxon>Bacilli</taxon>
        <taxon>Bacillales</taxon>
        <taxon>Paenibacillaceae</taxon>
        <taxon>Cohnella</taxon>
    </lineage>
</organism>
<feature type="domain" description="Methylated-DNA-[protein]-cysteine S-methyltransferase DNA binding" evidence="9">
    <location>
        <begin position="53"/>
        <end position="131"/>
    </location>
</feature>
<dbReference type="EC" id="2.1.1.63" evidence="3"/>
<dbReference type="InterPro" id="IPR036388">
    <property type="entry name" value="WH-like_DNA-bd_sf"/>
</dbReference>
<dbReference type="Proteomes" id="UP000256977">
    <property type="component" value="Unassembled WGS sequence"/>
</dbReference>
<dbReference type="PROSITE" id="PS00374">
    <property type="entry name" value="MGMT"/>
    <property type="match status" value="1"/>
</dbReference>
<keyword evidence="11" id="KW-1185">Reference proteome</keyword>
<proteinExistence type="inferred from homology"/>
<dbReference type="SUPFAM" id="SSF46767">
    <property type="entry name" value="Methylated DNA-protein cysteine methyltransferase, C-terminal domain"/>
    <property type="match status" value="1"/>
</dbReference>
<keyword evidence="7" id="KW-0234">DNA repair</keyword>
<dbReference type="GO" id="GO:0003908">
    <property type="term" value="F:methylated-DNA-[protein]-cysteine S-methyltransferase activity"/>
    <property type="evidence" value="ECO:0007669"/>
    <property type="project" value="UniProtKB-EC"/>
</dbReference>
<evidence type="ECO:0000313" key="11">
    <source>
        <dbReference type="Proteomes" id="UP000256977"/>
    </source>
</evidence>
<name>A0A3D9JNX3_9BACL</name>
<comment type="catalytic activity">
    <reaction evidence="8">
        <text>a 6-O-methyl-2'-deoxyguanosine in DNA + L-cysteinyl-[protein] = S-methyl-L-cysteinyl-[protein] + a 2'-deoxyguanosine in DNA</text>
        <dbReference type="Rhea" id="RHEA:24000"/>
        <dbReference type="Rhea" id="RHEA-COMP:10131"/>
        <dbReference type="Rhea" id="RHEA-COMP:10132"/>
        <dbReference type="Rhea" id="RHEA-COMP:11367"/>
        <dbReference type="Rhea" id="RHEA-COMP:11368"/>
        <dbReference type="ChEBI" id="CHEBI:29950"/>
        <dbReference type="ChEBI" id="CHEBI:82612"/>
        <dbReference type="ChEBI" id="CHEBI:85445"/>
        <dbReference type="ChEBI" id="CHEBI:85448"/>
        <dbReference type="EC" id="2.1.1.63"/>
    </reaction>
</comment>
<evidence type="ECO:0000256" key="5">
    <source>
        <dbReference type="ARBA" id="ARBA00022679"/>
    </source>
</evidence>
<reference evidence="10 11" key="1">
    <citation type="submission" date="2018-07" db="EMBL/GenBank/DDBJ databases">
        <title>Genomic Encyclopedia of Type Strains, Phase III (KMG-III): the genomes of soil and plant-associated and newly described type strains.</title>
        <authorList>
            <person name="Whitman W."/>
        </authorList>
    </citation>
    <scope>NUCLEOTIDE SEQUENCE [LARGE SCALE GENOMIC DNA]</scope>
    <source>
        <strain evidence="10 11">CECT 7287</strain>
    </source>
</reference>
<dbReference type="OrthoDB" id="9802228at2"/>
<dbReference type="InterPro" id="IPR036217">
    <property type="entry name" value="MethylDNA_cys_MeTrfase_DNAb"/>
</dbReference>